<sequence>MPVHNAKSPALIHLAVQDGQDGLTRALRRLPMSVIRVAALIVRAVPDLAELRPLAEQASVWIFASSNAVRCFAPVAGEWHWPAHILTQGPGTRRALDAFGRPSLSPLPPYDSEAMLAMPIWSELPGGRVLRISGAQGREWLANALTARGFATEAVAAYMRVPTPVRASVAQRLAALSVPPLVVFTSAEAAQAVRGALPEQWPRLLSGTALVPSERLAQLAQSWGFAAISRADSAAQADVVAAVRRHLPKVRATE</sequence>
<organism evidence="11 12">
    <name type="scientific">Ahniella affigens</name>
    <dbReference type="NCBI Taxonomy" id="2021234"/>
    <lineage>
        <taxon>Bacteria</taxon>
        <taxon>Pseudomonadati</taxon>
        <taxon>Pseudomonadota</taxon>
        <taxon>Gammaproteobacteria</taxon>
        <taxon>Lysobacterales</taxon>
        <taxon>Rhodanobacteraceae</taxon>
        <taxon>Ahniella</taxon>
    </lineage>
</organism>
<dbReference type="Pfam" id="PF02602">
    <property type="entry name" value="HEM4"/>
    <property type="match status" value="1"/>
</dbReference>
<dbReference type="InterPro" id="IPR039793">
    <property type="entry name" value="UROS/Hem4"/>
</dbReference>
<feature type="domain" description="Tetrapyrrole biosynthesis uroporphyrinogen III synthase" evidence="10">
    <location>
        <begin position="23"/>
        <end position="237"/>
    </location>
</feature>
<keyword evidence="4 9" id="KW-0456">Lyase</keyword>
<evidence type="ECO:0000256" key="5">
    <source>
        <dbReference type="ARBA" id="ARBA00023244"/>
    </source>
</evidence>
<dbReference type="PANTHER" id="PTHR38042">
    <property type="entry name" value="UROPORPHYRINOGEN-III SYNTHASE, CHLOROPLASTIC"/>
    <property type="match status" value="1"/>
</dbReference>
<dbReference type="Gene3D" id="3.40.50.10090">
    <property type="match status" value="2"/>
</dbReference>
<evidence type="ECO:0000256" key="7">
    <source>
        <dbReference type="ARBA" id="ARBA00040167"/>
    </source>
</evidence>
<dbReference type="EC" id="4.2.1.75" evidence="3 9"/>
<dbReference type="GO" id="GO:0004852">
    <property type="term" value="F:uroporphyrinogen-III synthase activity"/>
    <property type="evidence" value="ECO:0007669"/>
    <property type="project" value="UniProtKB-UniRule"/>
</dbReference>
<dbReference type="SUPFAM" id="SSF69618">
    <property type="entry name" value="HemD-like"/>
    <property type="match status" value="1"/>
</dbReference>
<dbReference type="AlphaFoldDB" id="A0A2P1PMB5"/>
<keyword evidence="12" id="KW-1185">Reference proteome</keyword>
<dbReference type="Proteomes" id="UP000241074">
    <property type="component" value="Chromosome"/>
</dbReference>
<accession>A0A2P1PMB5</accession>
<evidence type="ECO:0000256" key="1">
    <source>
        <dbReference type="ARBA" id="ARBA00004772"/>
    </source>
</evidence>
<dbReference type="GO" id="GO:0006782">
    <property type="term" value="P:protoporphyrinogen IX biosynthetic process"/>
    <property type="evidence" value="ECO:0007669"/>
    <property type="project" value="UniProtKB-UniRule"/>
</dbReference>
<dbReference type="InterPro" id="IPR036108">
    <property type="entry name" value="4pyrrol_syn_uPrphyn_synt_sf"/>
</dbReference>
<comment type="similarity">
    <text evidence="2 9">Belongs to the uroporphyrinogen-III synthase family.</text>
</comment>
<keyword evidence="5 9" id="KW-0627">Porphyrin biosynthesis</keyword>
<name>A0A2P1PMB5_9GAMM</name>
<dbReference type="KEGG" id="xba:C7S18_01635"/>
<evidence type="ECO:0000313" key="11">
    <source>
        <dbReference type="EMBL" id="AVP95972.1"/>
    </source>
</evidence>
<evidence type="ECO:0000256" key="6">
    <source>
        <dbReference type="ARBA" id="ARBA00037589"/>
    </source>
</evidence>
<evidence type="ECO:0000256" key="8">
    <source>
        <dbReference type="ARBA" id="ARBA00048617"/>
    </source>
</evidence>
<evidence type="ECO:0000256" key="2">
    <source>
        <dbReference type="ARBA" id="ARBA00008133"/>
    </source>
</evidence>
<comment type="pathway">
    <text evidence="1 9">Porphyrin-containing compound metabolism; protoporphyrin-IX biosynthesis; coproporphyrinogen-III from 5-aminolevulinate: step 3/4.</text>
</comment>
<proteinExistence type="inferred from homology"/>
<dbReference type="PANTHER" id="PTHR38042:SF1">
    <property type="entry name" value="UROPORPHYRINOGEN-III SYNTHASE, CHLOROPLASTIC"/>
    <property type="match status" value="1"/>
</dbReference>
<gene>
    <name evidence="11" type="ORF">C7S18_01635</name>
</gene>
<evidence type="ECO:0000313" key="12">
    <source>
        <dbReference type="Proteomes" id="UP000241074"/>
    </source>
</evidence>
<evidence type="ECO:0000256" key="9">
    <source>
        <dbReference type="RuleBase" id="RU366031"/>
    </source>
</evidence>
<reference evidence="11 12" key="1">
    <citation type="submission" date="2018-03" db="EMBL/GenBank/DDBJ databases">
        <title>Ahniella affigens gen. nov., sp. nov., a gammaproteobacterium isolated from sandy soil near a stream.</title>
        <authorList>
            <person name="Ko Y."/>
            <person name="Kim J.-H."/>
        </authorList>
    </citation>
    <scope>NUCLEOTIDE SEQUENCE [LARGE SCALE GENOMIC DNA]</scope>
    <source>
        <strain evidence="11 12">D13</strain>
    </source>
</reference>
<dbReference type="EMBL" id="CP027860">
    <property type="protein sequence ID" value="AVP95972.1"/>
    <property type="molecule type" value="Genomic_DNA"/>
</dbReference>
<evidence type="ECO:0000256" key="3">
    <source>
        <dbReference type="ARBA" id="ARBA00013109"/>
    </source>
</evidence>
<evidence type="ECO:0000259" key="10">
    <source>
        <dbReference type="Pfam" id="PF02602"/>
    </source>
</evidence>
<dbReference type="OrthoDB" id="9787650at2"/>
<dbReference type="RefSeq" id="WP_106889901.1">
    <property type="nucleotide sequence ID" value="NZ_CP027860.1"/>
</dbReference>
<dbReference type="InterPro" id="IPR003754">
    <property type="entry name" value="4pyrrol_synth_uPrphyn_synth"/>
</dbReference>
<dbReference type="GO" id="GO:0006780">
    <property type="term" value="P:uroporphyrinogen III biosynthetic process"/>
    <property type="evidence" value="ECO:0007669"/>
    <property type="project" value="UniProtKB-UniRule"/>
</dbReference>
<reference evidence="11 12" key="2">
    <citation type="submission" date="2018-03" db="EMBL/GenBank/DDBJ databases">
        <authorList>
            <person name="Keele B.F."/>
        </authorList>
    </citation>
    <scope>NUCLEOTIDE SEQUENCE [LARGE SCALE GENOMIC DNA]</scope>
    <source>
        <strain evidence="11 12">D13</strain>
    </source>
</reference>
<dbReference type="CDD" id="cd06578">
    <property type="entry name" value="HemD"/>
    <property type="match status" value="1"/>
</dbReference>
<comment type="catalytic activity">
    <reaction evidence="8 9">
        <text>hydroxymethylbilane = uroporphyrinogen III + H2O</text>
        <dbReference type="Rhea" id="RHEA:18965"/>
        <dbReference type="ChEBI" id="CHEBI:15377"/>
        <dbReference type="ChEBI" id="CHEBI:57308"/>
        <dbReference type="ChEBI" id="CHEBI:57845"/>
        <dbReference type="EC" id="4.2.1.75"/>
    </reaction>
</comment>
<evidence type="ECO:0000256" key="4">
    <source>
        <dbReference type="ARBA" id="ARBA00023239"/>
    </source>
</evidence>
<comment type="function">
    <text evidence="6 9">Catalyzes cyclization of the linear tetrapyrrole, hydroxymethylbilane, to the macrocyclic uroporphyrinogen III.</text>
</comment>
<protein>
    <recommendedName>
        <fullName evidence="7 9">Uroporphyrinogen-III synthase</fullName>
        <ecNumber evidence="3 9">4.2.1.75</ecNumber>
    </recommendedName>
</protein>